<dbReference type="PANTHER" id="PTHR43143:SF1">
    <property type="entry name" value="SERINE_THREONINE-PROTEIN PHOSPHATASE CPPED1"/>
    <property type="match status" value="1"/>
</dbReference>
<feature type="domain" description="Calcineurin-like phosphoesterase" evidence="2">
    <location>
        <begin position="62"/>
        <end position="233"/>
    </location>
</feature>
<organism evidence="3 4">
    <name type="scientific">Marinicella sediminis</name>
    <dbReference type="NCBI Taxonomy" id="1792834"/>
    <lineage>
        <taxon>Bacteria</taxon>
        <taxon>Pseudomonadati</taxon>
        <taxon>Pseudomonadota</taxon>
        <taxon>Gammaproteobacteria</taxon>
        <taxon>Lysobacterales</taxon>
        <taxon>Marinicellaceae</taxon>
        <taxon>Marinicella</taxon>
    </lineage>
</organism>
<proteinExistence type="predicted"/>
<dbReference type="InterPro" id="IPR051918">
    <property type="entry name" value="STPP_CPPED1"/>
</dbReference>
<protein>
    <submittedName>
        <fullName evidence="3">Metallophosphoesterase family protein</fullName>
        <ecNumber evidence="3">3.1.-.-</ecNumber>
    </submittedName>
</protein>
<dbReference type="EMBL" id="JBHRTS010000005">
    <property type="protein sequence ID" value="MFC3194870.1"/>
    <property type="molecule type" value="Genomic_DNA"/>
</dbReference>
<dbReference type="SUPFAM" id="SSF56300">
    <property type="entry name" value="Metallo-dependent phosphatases"/>
    <property type="match status" value="1"/>
</dbReference>
<dbReference type="InterPro" id="IPR004843">
    <property type="entry name" value="Calcineurin-like_PHP"/>
</dbReference>
<dbReference type="Gene3D" id="3.60.21.10">
    <property type="match status" value="1"/>
</dbReference>
<reference evidence="4" key="1">
    <citation type="journal article" date="2019" name="Int. J. Syst. Evol. Microbiol.">
        <title>The Global Catalogue of Microorganisms (GCM) 10K type strain sequencing project: providing services to taxonomists for standard genome sequencing and annotation.</title>
        <authorList>
            <consortium name="The Broad Institute Genomics Platform"/>
            <consortium name="The Broad Institute Genome Sequencing Center for Infectious Disease"/>
            <person name="Wu L."/>
            <person name="Ma J."/>
        </authorList>
    </citation>
    <scope>NUCLEOTIDE SEQUENCE [LARGE SCALE GENOMIC DNA]</scope>
    <source>
        <strain evidence="4">KCTC 42953</strain>
    </source>
</reference>
<keyword evidence="1" id="KW-0732">Signal</keyword>
<sequence length="576" mass="67702">MDKIKTPLTFFLLLCCAFIATSEPFPDDRERQSFRFFINADPQMGEQNTDKKDLGKLNDLLSDFVKEVNTEHKKDPLDFVVYNGDLVWHYRPEAFANFTRIVEQQSAPVLLVHGNHDGYRVHPYFFEAQKKLSGFEQLNYSFERGNWTMIYIGAQEMYYSDEDKAKQLEWIRAELTKAKDRQVMFFMHYHMLPIGLSQLEYYTYQPVSFRNELLAELTRHRNVRYVFSGHVHSGVKASVKSSVTYKGIKFINVPTPVMARPFGEEYHYFQRRKDPNPKRGFYLEVQVDGNNVNLLGRKIGHPRKAKYPKQFKRFEKSFEPRFFKPEAQLPANEDLLNPRFNSKRGWYTSHRYRKTRNPSFINRLGQGSNVLKITSPWGSWSFDEYQESYQLVNTDLSQQPVLSYRFKTPVFDERGGGGYIKLNLFKEQKLDKIILLHWGAREDQVKLMYRSWFSNATGENPDIDAIRRMIDSHDMLSLPLTFTGKQQHLQIDLAKVVAALENKQGHTEWQPGSYKMTIAHGVWSRVMQHEEGLISELEVDRVQLRRLEKRPVAPVTINGKTYNLELADKKNPYYQF</sequence>
<keyword evidence="3" id="KW-0378">Hydrolase</keyword>
<dbReference type="PANTHER" id="PTHR43143">
    <property type="entry name" value="METALLOPHOSPHOESTERASE, CALCINEURIN SUPERFAMILY"/>
    <property type="match status" value="1"/>
</dbReference>
<feature type="chain" id="PRO_5046005558" evidence="1">
    <location>
        <begin position="23"/>
        <end position="576"/>
    </location>
</feature>
<evidence type="ECO:0000313" key="3">
    <source>
        <dbReference type="EMBL" id="MFC3194870.1"/>
    </source>
</evidence>
<dbReference type="InterPro" id="IPR029052">
    <property type="entry name" value="Metallo-depent_PP-like"/>
</dbReference>
<evidence type="ECO:0000313" key="4">
    <source>
        <dbReference type="Proteomes" id="UP001595533"/>
    </source>
</evidence>
<dbReference type="RefSeq" id="WP_077410910.1">
    <property type="nucleotide sequence ID" value="NZ_JBHRTS010000005.1"/>
</dbReference>
<name>A0ABV7J9S9_9GAMM</name>
<dbReference type="Proteomes" id="UP001595533">
    <property type="component" value="Unassembled WGS sequence"/>
</dbReference>
<gene>
    <name evidence="3" type="ORF">ACFODZ_11525</name>
</gene>
<accession>A0ABV7J9S9</accession>
<keyword evidence="4" id="KW-1185">Reference proteome</keyword>
<dbReference type="Pfam" id="PF00149">
    <property type="entry name" value="Metallophos"/>
    <property type="match status" value="1"/>
</dbReference>
<feature type="signal peptide" evidence="1">
    <location>
        <begin position="1"/>
        <end position="22"/>
    </location>
</feature>
<evidence type="ECO:0000259" key="2">
    <source>
        <dbReference type="Pfam" id="PF00149"/>
    </source>
</evidence>
<evidence type="ECO:0000256" key="1">
    <source>
        <dbReference type="SAM" id="SignalP"/>
    </source>
</evidence>
<dbReference type="GO" id="GO:0016787">
    <property type="term" value="F:hydrolase activity"/>
    <property type="evidence" value="ECO:0007669"/>
    <property type="project" value="UniProtKB-KW"/>
</dbReference>
<dbReference type="EC" id="3.1.-.-" evidence="3"/>
<comment type="caution">
    <text evidence="3">The sequence shown here is derived from an EMBL/GenBank/DDBJ whole genome shotgun (WGS) entry which is preliminary data.</text>
</comment>